<keyword evidence="3" id="KW-1185">Reference proteome</keyword>
<dbReference type="RefSeq" id="WP_109905454.1">
    <property type="nucleotide sequence ID" value="NZ_QGLE01000005.1"/>
</dbReference>
<protein>
    <recommendedName>
        <fullName evidence="4">Sulfotransferase family protein</fullName>
    </recommendedName>
</protein>
<feature type="compositionally biased region" description="Basic and acidic residues" evidence="1">
    <location>
        <begin position="36"/>
        <end position="51"/>
    </location>
</feature>
<organism evidence="2 3">
    <name type="scientific">Zavarzinia aquatilis</name>
    <dbReference type="NCBI Taxonomy" id="2211142"/>
    <lineage>
        <taxon>Bacteria</taxon>
        <taxon>Pseudomonadati</taxon>
        <taxon>Pseudomonadota</taxon>
        <taxon>Alphaproteobacteria</taxon>
        <taxon>Rhodospirillales</taxon>
        <taxon>Zavarziniaceae</taxon>
        <taxon>Zavarzinia</taxon>
    </lineage>
</organism>
<dbReference type="Proteomes" id="UP000245461">
    <property type="component" value="Unassembled WGS sequence"/>
</dbReference>
<evidence type="ECO:0000313" key="2">
    <source>
        <dbReference type="EMBL" id="PWR22839.1"/>
    </source>
</evidence>
<evidence type="ECO:0000313" key="3">
    <source>
        <dbReference type="Proteomes" id="UP000245461"/>
    </source>
</evidence>
<feature type="region of interest" description="Disordered" evidence="1">
    <location>
        <begin position="30"/>
        <end position="57"/>
    </location>
</feature>
<proteinExistence type="predicted"/>
<name>A0A317E757_9PROT</name>
<dbReference type="AlphaFoldDB" id="A0A317E757"/>
<dbReference type="InterPro" id="IPR027417">
    <property type="entry name" value="P-loop_NTPase"/>
</dbReference>
<accession>A0A317E757</accession>
<comment type="caution">
    <text evidence="2">The sequence shown here is derived from an EMBL/GenBank/DDBJ whole genome shotgun (WGS) entry which is preliminary data.</text>
</comment>
<dbReference type="EMBL" id="QGLE01000005">
    <property type="protein sequence ID" value="PWR22839.1"/>
    <property type="molecule type" value="Genomic_DNA"/>
</dbReference>
<sequence length="256" mass="28060">MIYVSFGLEKAGSTLTANLTRLILERCGHPHMPLSSRDRGDVKGSETRSRGEQTNNIKDWSPEVVSAVDRLIPADRIVMLRTHSGPGEAILRLIGEGRGICHVALRDLRDVALSMMDVVARKEKLGRPNLTGIVLGEIESTFAAMRGNLDSAYRWGETPGVLFLDYENTAFRPEITIDAICRQLGLDLPRAEYDAIFTEAAANPNGKLNVGVSRRHRREMSARDQAAVLAEFADYYARFYPDAAVTVDAGAASAEG</sequence>
<evidence type="ECO:0000256" key="1">
    <source>
        <dbReference type="SAM" id="MobiDB-lite"/>
    </source>
</evidence>
<dbReference type="SUPFAM" id="SSF52540">
    <property type="entry name" value="P-loop containing nucleoside triphosphate hydrolases"/>
    <property type="match status" value="1"/>
</dbReference>
<dbReference type="Gene3D" id="3.40.50.300">
    <property type="entry name" value="P-loop containing nucleotide triphosphate hydrolases"/>
    <property type="match status" value="1"/>
</dbReference>
<dbReference type="OrthoDB" id="8157416at2"/>
<gene>
    <name evidence="2" type="ORF">DKG74_10470</name>
</gene>
<evidence type="ECO:0008006" key="4">
    <source>
        <dbReference type="Google" id="ProtNLM"/>
    </source>
</evidence>
<reference evidence="2 3" key="1">
    <citation type="submission" date="2018-05" db="EMBL/GenBank/DDBJ databases">
        <title>Zavarzinia sp. HR-AS.</title>
        <authorList>
            <person name="Lee Y."/>
            <person name="Jeon C.O."/>
        </authorList>
    </citation>
    <scope>NUCLEOTIDE SEQUENCE [LARGE SCALE GENOMIC DNA]</scope>
    <source>
        <strain evidence="2 3">HR-AS</strain>
    </source>
</reference>